<dbReference type="EMBL" id="CM042021">
    <property type="protein sequence ID" value="KAI3817345.1"/>
    <property type="molecule type" value="Genomic_DNA"/>
</dbReference>
<proteinExistence type="predicted"/>
<organism evidence="1 2">
    <name type="scientific">Smallanthus sonchifolius</name>
    <dbReference type="NCBI Taxonomy" id="185202"/>
    <lineage>
        <taxon>Eukaryota</taxon>
        <taxon>Viridiplantae</taxon>
        <taxon>Streptophyta</taxon>
        <taxon>Embryophyta</taxon>
        <taxon>Tracheophyta</taxon>
        <taxon>Spermatophyta</taxon>
        <taxon>Magnoliopsida</taxon>
        <taxon>eudicotyledons</taxon>
        <taxon>Gunneridae</taxon>
        <taxon>Pentapetalae</taxon>
        <taxon>asterids</taxon>
        <taxon>campanulids</taxon>
        <taxon>Asterales</taxon>
        <taxon>Asteraceae</taxon>
        <taxon>Asteroideae</taxon>
        <taxon>Heliantheae alliance</taxon>
        <taxon>Millerieae</taxon>
        <taxon>Smallanthus</taxon>
    </lineage>
</organism>
<dbReference type="Proteomes" id="UP001056120">
    <property type="component" value="Linkage Group LG04"/>
</dbReference>
<keyword evidence="2" id="KW-1185">Reference proteome</keyword>
<comment type="caution">
    <text evidence="1">The sequence shown here is derived from an EMBL/GenBank/DDBJ whole genome shotgun (WGS) entry which is preliminary data.</text>
</comment>
<protein>
    <submittedName>
        <fullName evidence="1">Uncharacterized protein</fullName>
    </submittedName>
</protein>
<gene>
    <name evidence="1" type="ORF">L1987_11135</name>
</gene>
<evidence type="ECO:0000313" key="2">
    <source>
        <dbReference type="Proteomes" id="UP001056120"/>
    </source>
</evidence>
<sequence>MLIWQVGAILQSSLMILVYVVANTVLYVQYKVASGEETAKTTLVSGEYVRLIMNYNDGEVVHGLAEEEEEEEEEANGGIGRRRQGRTRTGQAVGSENSDVAGDGGVVFGGRITGTGEERVIPAKLSNTGIGGEHGEEEGDHVLSSTIVFAKGFHCCNYLGFHKR</sequence>
<name>A0ACB9JC65_9ASTR</name>
<evidence type="ECO:0000313" key="1">
    <source>
        <dbReference type="EMBL" id="KAI3817345.1"/>
    </source>
</evidence>
<reference evidence="1 2" key="2">
    <citation type="journal article" date="2022" name="Mol. Ecol. Resour.">
        <title>The genomes of chicory, endive, great burdock and yacon provide insights into Asteraceae paleo-polyploidization history and plant inulin production.</title>
        <authorList>
            <person name="Fan W."/>
            <person name="Wang S."/>
            <person name="Wang H."/>
            <person name="Wang A."/>
            <person name="Jiang F."/>
            <person name="Liu H."/>
            <person name="Zhao H."/>
            <person name="Xu D."/>
            <person name="Zhang Y."/>
        </authorList>
    </citation>
    <scope>NUCLEOTIDE SEQUENCE [LARGE SCALE GENOMIC DNA]</scope>
    <source>
        <strain evidence="2">cv. Yunnan</strain>
        <tissue evidence="1">Leaves</tissue>
    </source>
</reference>
<accession>A0ACB9JC65</accession>
<reference evidence="2" key="1">
    <citation type="journal article" date="2022" name="Mol. Ecol. Resour.">
        <title>The genomes of chicory, endive, great burdock and yacon provide insights into Asteraceae palaeo-polyploidization history and plant inulin production.</title>
        <authorList>
            <person name="Fan W."/>
            <person name="Wang S."/>
            <person name="Wang H."/>
            <person name="Wang A."/>
            <person name="Jiang F."/>
            <person name="Liu H."/>
            <person name="Zhao H."/>
            <person name="Xu D."/>
            <person name="Zhang Y."/>
        </authorList>
    </citation>
    <scope>NUCLEOTIDE SEQUENCE [LARGE SCALE GENOMIC DNA]</scope>
    <source>
        <strain evidence="2">cv. Yunnan</strain>
    </source>
</reference>